<dbReference type="PANTHER" id="PTHR42776">
    <property type="entry name" value="SERINE PEPTIDASE S9 FAMILY MEMBER"/>
    <property type="match status" value="1"/>
</dbReference>
<accession>A0A2N5DQ71</accession>
<dbReference type="EMBL" id="PJRS01000010">
    <property type="protein sequence ID" value="PLR28208.1"/>
    <property type="molecule type" value="Genomic_DNA"/>
</dbReference>
<feature type="domain" description="Peptidase S9 prolyl oligopeptidase catalytic" evidence="3">
    <location>
        <begin position="438"/>
        <end position="645"/>
    </location>
</feature>
<dbReference type="PANTHER" id="PTHR42776:SF27">
    <property type="entry name" value="DIPEPTIDYL PEPTIDASE FAMILY MEMBER 6"/>
    <property type="match status" value="1"/>
</dbReference>
<organism evidence="5 6">
    <name type="scientific">Caulobacter zeae</name>
    <dbReference type="NCBI Taxonomy" id="2055137"/>
    <lineage>
        <taxon>Bacteria</taxon>
        <taxon>Pseudomonadati</taxon>
        <taxon>Pseudomonadota</taxon>
        <taxon>Alphaproteobacteria</taxon>
        <taxon>Caulobacterales</taxon>
        <taxon>Caulobacteraceae</taxon>
        <taxon>Caulobacter</taxon>
    </lineage>
</organism>
<dbReference type="AlphaFoldDB" id="A0A2N5DQ71"/>
<dbReference type="InterPro" id="IPR023302">
    <property type="entry name" value="Pept_S9A_N"/>
</dbReference>
<dbReference type="RefSeq" id="WP_101716761.1">
    <property type="nucleotide sequence ID" value="NZ_PJRS01000010.1"/>
</dbReference>
<proteinExistence type="predicted"/>
<feature type="chain" id="PRO_5014633017" evidence="2">
    <location>
        <begin position="22"/>
        <end position="650"/>
    </location>
</feature>
<dbReference type="OrthoDB" id="1094230at2"/>
<dbReference type="Gene3D" id="3.40.50.1820">
    <property type="entry name" value="alpha/beta hydrolase"/>
    <property type="match status" value="1"/>
</dbReference>
<keyword evidence="6" id="KW-1185">Reference proteome</keyword>
<comment type="caution">
    <text evidence="5">The sequence shown here is derived from an EMBL/GenBank/DDBJ whole genome shotgun (WGS) entry which is preliminary data.</text>
</comment>
<evidence type="ECO:0000259" key="3">
    <source>
        <dbReference type="Pfam" id="PF00326"/>
    </source>
</evidence>
<keyword evidence="1" id="KW-0378">Hydrolase</keyword>
<dbReference type="Pfam" id="PF00326">
    <property type="entry name" value="Peptidase_S9"/>
    <property type="match status" value="1"/>
</dbReference>
<dbReference type="InterPro" id="IPR001375">
    <property type="entry name" value="Peptidase_S9_cat"/>
</dbReference>
<dbReference type="GO" id="GO:0004252">
    <property type="term" value="F:serine-type endopeptidase activity"/>
    <property type="evidence" value="ECO:0007669"/>
    <property type="project" value="InterPro"/>
</dbReference>
<evidence type="ECO:0000313" key="6">
    <source>
        <dbReference type="Proteomes" id="UP000234479"/>
    </source>
</evidence>
<feature type="signal peptide" evidence="2">
    <location>
        <begin position="1"/>
        <end position="21"/>
    </location>
</feature>
<dbReference type="Proteomes" id="UP000234479">
    <property type="component" value="Unassembled WGS sequence"/>
</dbReference>
<keyword evidence="2" id="KW-0732">Signal</keyword>
<evidence type="ECO:0000259" key="4">
    <source>
        <dbReference type="Pfam" id="PF02897"/>
    </source>
</evidence>
<dbReference type="Pfam" id="PF02897">
    <property type="entry name" value="Peptidase_S9_N"/>
    <property type="match status" value="1"/>
</dbReference>
<dbReference type="SUPFAM" id="SSF82171">
    <property type="entry name" value="DPP6 N-terminal domain-like"/>
    <property type="match status" value="1"/>
</dbReference>
<evidence type="ECO:0000256" key="2">
    <source>
        <dbReference type="SAM" id="SignalP"/>
    </source>
</evidence>
<sequence length="650" mass="71147">MKRMLGASLAVLVLAASPAFAQAQAGAQPVERREIGNQILENVPVADPAIRASLARYQNARSASFQDWAPGGAMLIVTRFGNTNQIHQVAAPGADRSQLTFHDEPVSGVHTLPGGDILFSKDTGGDEWFQLFVRDASGKEVQLTEAGTRNQSPAWSGDGKVLVWSRATKGSANYDVVMRDPSAPDGRKVIFKGEGQVSPIDVSPDGKTVLLGRYFSIGESKRWLLDVATGKTTELNPVKGKVSYDGGLFTPDGKSLLMLSDEGSDFMRLVEFDLATGRKHLVSGERPWDVEDFKLSKDGRVLAYVVNEDGYSKLVVQDFRTRRALPQPQLPGGVVSNLAFSEDGSKIGFSLATPTAASDAWSFDLASGQVTRWTASELGGLDAKALVSPELVRFPSFDKRSIPAFVYKPKLAAGQKAPVIIDIHGGPEGQSRPVFNPFHQHTTAELGAAVIVTNVRGSSGYGKTFLNLDNAEKREDSVKDIGALLDWIKTQPDLDPNRVVVYGQSYGGYMSLAVMTHYSDRLAGGVERYGISNFVSFLQNTEAYRRDLRRAEYGDERDPKMLKAFETISPLNNVSKITKPMLVMQGWNDPRVPKSESDQVVEKLREKGVETWYVQFKDEGHGFAKKINNDRRREVETQFLQKVLGTGAAQ</sequence>
<evidence type="ECO:0000313" key="5">
    <source>
        <dbReference type="EMBL" id="PLR28208.1"/>
    </source>
</evidence>
<dbReference type="Gene3D" id="2.120.10.30">
    <property type="entry name" value="TolB, C-terminal domain"/>
    <property type="match status" value="1"/>
</dbReference>
<reference evidence="5 6" key="1">
    <citation type="submission" date="2017-12" db="EMBL/GenBank/DDBJ databases">
        <title>The genome sequence of Caulobacter sp. 410.</title>
        <authorList>
            <person name="Gao J."/>
            <person name="Mao X."/>
            <person name="Sun J."/>
        </authorList>
    </citation>
    <scope>NUCLEOTIDE SEQUENCE [LARGE SCALE GENOMIC DNA]</scope>
    <source>
        <strain evidence="5 6">410</strain>
    </source>
</reference>
<evidence type="ECO:0000256" key="1">
    <source>
        <dbReference type="ARBA" id="ARBA00022801"/>
    </source>
</evidence>
<dbReference type="InterPro" id="IPR015943">
    <property type="entry name" value="WD40/YVTN_repeat-like_dom_sf"/>
</dbReference>
<dbReference type="SUPFAM" id="SSF53474">
    <property type="entry name" value="alpha/beta-Hydrolases"/>
    <property type="match status" value="1"/>
</dbReference>
<dbReference type="InterPro" id="IPR029058">
    <property type="entry name" value="AB_hydrolase_fold"/>
</dbReference>
<feature type="domain" description="Peptidase S9A N-terminal" evidence="4">
    <location>
        <begin position="117"/>
        <end position="373"/>
    </location>
</feature>
<protein>
    <submittedName>
        <fullName evidence="5">S9 family peptidase</fullName>
    </submittedName>
</protein>
<dbReference type="Gene3D" id="2.130.10.10">
    <property type="entry name" value="YVTN repeat-like/Quinoprotein amine dehydrogenase"/>
    <property type="match status" value="1"/>
</dbReference>
<gene>
    <name evidence="5" type="ORF">SGCZBJ_04175</name>
</gene>
<dbReference type="InterPro" id="IPR011042">
    <property type="entry name" value="6-blade_b-propeller_TolB-like"/>
</dbReference>
<dbReference type="GO" id="GO:0006508">
    <property type="term" value="P:proteolysis"/>
    <property type="evidence" value="ECO:0007669"/>
    <property type="project" value="InterPro"/>
</dbReference>
<name>A0A2N5DQ71_9CAUL</name>